<feature type="transmembrane region" description="Helical" evidence="2">
    <location>
        <begin position="171"/>
        <end position="195"/>
    </location>
</feature>
<sequence length="314" mass="34520">MKVKITEVGNGAKLLTQQCPLPADDSNYRAECCSYVEGDCYIPSRNAFPTECQNVNNCQPRATWADTSKDCNTNDFPPQTHYMEITYTCVAGDKTTLVTTVTTQTTSPTTTMDNTTTTTITTTHHHHVHRQHCRQQRGCSPAPQHRGTRNGRRSGTSLSNYTCGLLTVTPAMVGGMIAGIAGLLLTIFIFIFYWGRKRQIRISGKAQNTVWDFLLSNSMSVRAFRGYDNFSSARSSVSSEDGSPVIRKTVWLPNISVDSGHGDTITSDDNCSVRHHRAGAAEQAVSPRKGGYMTRGAGSLSRPMSTQSRYVVRC</sequence>
<dbReference type="OrthoDB" id="6113130at2759"/>
<evidence type="ECO:0000256" key="1">
    <source>
        <dbReference type="SAM" id="MobiDB-lite"/>
    </source>
</evidence>
<proteinExistence type="predicted"/>
<evidence type="ECO:0000313" key="3">
    <source>
        <dbReference type="EMBL" id="PVD28352.1"/>
    </source>
</evidence>
<organism evidence="3 4">
    <name type="scientific">Pomacea canaliculata</name>
    <name type="common">Golden apple snail</name>
    <dbReference type="NCBI Taxonomy" id="400727"/>
    <lineage>
        <taxon>Eukaryota</taxon>
        <taxon>Metazoa</taxon>
        <taxon>Spiralia</taxon>
        <taxon>Lophotrochozoa</taxon>
        <taxon>Mollusca</taxon>
        <taxon>Gastropoda</taxon>
        <taxon>Caenogastropoda</taxon>
        <taxon>Architaenioglossa</taxon>
        <taxon>Ampullarioidea</taxon>
        <taxon>Ampullariidae</taxon>
        <taxon>Pomacea</taxon>
    </lineage>
</organism>
<dbReference type="Proteomes" id="UP000245119">
    <property type="component" value="Linkage Group LG6"/>
</dbReference>
<keyword evidence="2" id="KW-0472">Membrane</keyword>
<dbReference type="AlphaFoldDB" id="A0A2T7P4K3"/>
<name>A0A2T7P4K3_POMCA</name>
<keyword evidence="2" id="KW-0812">Transmembrane</keyword>
<keyword evidence="2" id="KW-1133">Transmembrane helix</keyword>
<accession>A0A2T7P4K3</accession>
<gene>
    <name evidence="3" type="ORF">C0Q70_10939</name>
</gene>
<dbReference type="EMBL" id="PZQS01000006">
    <property type="protein sequence ID" value="PVD28352.1"/>
    <property type="molecule type" value="Genomic_DNA"/>
</dbReference>
<protein>
    <submittedName>
        <fullName evidence="3">Uncharacterized protein</fullName>
    </submittedName>
</protein>
<feature type="region of interest" description="Disordered" evidence="1">
    <location>
        <begin position="284"/>
        <end position="307"/>
    </location>
</feature>
<keyword evidence="4" id="KW-1185">Reference proteome</keyword>
<evidence type="ECO:0000313" key="4">
    <source>
        <dbReference type="Proteomes" id="UP000245119"/>
    </source>
</evidence>
<reference evidence="3 4" key="1">
    <citation type="submission" date="2018-04" db="EMBL/GenBank/DDBJ databases">
        <title>The genome of golden apple snail Pomacea canaliculata provides insight into stress tolerance and invasive adaptation.</title>
        <authorList>
            <person name="Liu C."/>
            <person name="Liu B."/>
            <person name="Ren Y."/>
            <person name="Zhang Y."/>
            <person name="Wang H."/>
            <person name="Li S."/>
            <person name="Jiang F."/>
            <person name="Yin L."/>
            <person name="Zhang G."/>
            <person name="Qian W."/>
            <person name="Fan W."/>
        </authorList>
    </citation>
    <scope>NUCLEOTIDE SEQUENCE [LARGE SCALE GENOMIC DNA]</scope>
    <source>
        <strain evidence="3">SZHN2017</strain>
        <tissue evidence="3">Muscle</tissue>
    </source>
</reference>
<dbReference type="STRING" id="400727.A0A2T7P4K3"/>
<comment type="caution">
    <text evidence="3">The sequence shown here is derived from an EMBL/GenBank/DDBJ whole genome shotgun (WGS) entry which is preliminary data.</text>
</comment>
<feature type="region of interest" description="Disordered" evidence="1">
    <location>
        <begin position="133"/>
        <end position="155"/>
    </location>
</feature>
<evidence type="ECO:0000256" key="2">
    <source>
        <dbReference type="SAM" id="Phobius"/>
    </source>
</evidence>